<evidence type="ECO:0000256" key="1">
    <source>
        <dbReference type="ARBA" id="ARBA00012552"/>
    </source>
</evidence>
<evidence type="ECO:0000256" key="7">
    <source>
        <dbReference type="PROSITE-ProRule" id="PRU00552"/>
    </source>
</evidence>
<dbReference type="Pfam" id="PF00270">
    <property type="entry name" value="DEAD"/>
    <property type="match status" value="1"/>
</dbReference>
<dbReference type="SUPFAM" id="SSF52540">
    <property type="entry name" value="P-loop containing nucleoside triphosphate hydrolases"/>
    <property type="match status" value="1"/>
</dbReference>
<dbReference type="InterPro" id="IPR011545">
    <property type="entry name" value="DEAD/DEAH_box_helicase_dom"/>
</dbReference>
<dbReference type="GO" id="GO:0005524">
    <property type="term" value="F:ATP binding"/>
    <property type="evidence" value="ECO:0007669"/>
    <property type="project" value="UniProtKB-KW"/>
</dbReference>
<protein>
    <recommendedName>
        <fullName evidence="1">RNA helicase</fullName>
        <ecNumber evidence="1">3.6.4.13</ecNumber>
    </recommendedName>
</protein>
<evidence type="ECO:0000256" key="4">
    <source>
        <dbReference type="ARBA" id="ARBA00022806"/>
    </source>
</evidence>
<dbReference type="InterPro" id="IPR014001">
    <property type="entry name" value="Helicase_ATP-bd"/>
</dbReference>
<dbReference type="SMART" id="SM00487">
    <property type="entry name" value="DEXDc"/>
    <property type="match status" value="1"/>
</dbReference>
<dbReference type="CDD" id="cd18787">
    <property type="entry name" value="SF2_C_DEAD"/>
    <property type="match status" value="1"/>
</dbReference>
<dbReference type="GO" id="GO:0003676">
    <property type="term" value="F:nucleic acid binding"/>
    <property type="evidence" value="ECO:0007669"/>
    <property type="project" value="InterPro"/>
</dbReference>
<evidence type="ECO:0000256" key="9">
    <source>
        <dbReference type="SAM" id="MobiDB-lite"/>
    </source>
</evidence>
<evidence type="ECO:0000256" key="2">
    <source>
        <dbReference type="ARBA" id="ARBA00022741"/>
    </source>
</evidence>
<comment type="catalytic activity">
    <reaction evidence="6">
        <text>ATP + H2O = ADP + phosphate + H(+)</text>
        <dbReference type="Rhea" id="RHEA:13065"/>
        <dbReference type="ChEBI" id="CHEBI:15377"/>
        <dbReference type="ChEBI" id="CHEBI:15378"/>
        <dbReference type="ChEBI" id="CHEBI:30616"/>
        <dbReference type="ChEBI" id="CHEBI:43474"/>
        <dbReference type="ChEBI" id="CHEBI:456216"/>
        <dbReference type="EC" id="3.6.4.13"/>
    </reaction>
</comment>
<evidence type="ECO:0000313" key="14">
    <source>
        <dbReference type="Proteomes" id="UP000326759"/>
    </source>
</evidence>
<feature type="domain" description="Helicase ATP-binding" evidence="10">
    <location>
        <begin position="218"/>
        <end position="393"/>
    </location>
</feature>
<dbReference type="GO" id="GO:0016787">
    <property type="term" value="F:hydrolase activity"/>
    <property type="evidence" value="ECO:0007669"/>
    <property type="project" value="UniProtKB-KW"/>
</dbReference>
<evidence type="ECO:0000313" key="13">
    <source>
        <dbReference type="EMBL" id="KAB7494096.1"/>
    </source>
</evidence>
<dbReference type="PROSITE" id="PS00039">
    <property type="entry name" value="DEAD_ATP_HELICASE"/>
    <property type="match status" value="1"/>
</dbReference>
<dbReference type="EC" id="3.6.4.13" evidence="1"/>
<feature type="domain" description="DEAD-box RNA helicase Q" evidence="12">
    <location>
        <begin position="187"/>
        <end position="215"/>
    </location>
</feature>
<evidence type="ECO:0000259" key="10">
    <source>
        <dbReference type="PROSITE" id="PS51192"/>
    </source>
</evidence>
<dbReference type="InterPro" id="IPR027417">
    <property type="entry name" value="P-loop_NTPase"/>
</dbReference>
<dbReference type="GO" id="GO:0003724">
    <property type="term" value="F:RNA helicase activity"/>
    <property type="evidence" value="ECO:0007669"/>
    <property type="project" value="UniProtKB-EC"/>
</dbReference>
<comment type="similarity">
    <text evidence="8">Belongs to the DEAD box helicase family.</text>
</comment>
<evidence type="ECO:0000256" key="5">
    <source>
        <dbReference type="ARBA" id="ARBA00022840"/>
    </source>
</evidence>
<dbReference type="InterPro" id="IPR001650">
    <property type="entry name" value="Helicase_C-like"/>
</dbReference>
<dbReference type="AlphaFoldDB" id="A0A5N5SJD4"/>
<dbReference type="PANTHER" id="PTHR47958">
    <property type="entry name" value="ATP-DEPENDENT RNA HELICASE DBP3"/>
    <property type="match status" value="1"/>
</dbReference>
<dbReference type="FunFam" id="3.40.50.300:FF:000079">
    <property type="entry name" value="probable ATP-dependent RNA helicase DDX17"/>
    <property type="match status" value="1"/>
</dbReference>
<dbReference type="OrthoDB" id="196131at2759"/>
<feature type="short sequence motif" description="Q motif" evidence="7">
    <location>
        <begin position="187"/>
        <end position="215"/>
    </location>
</feature>
<dbReference type="InterPro" id="IPR000629">
    <property type="entry name" value="RNA-helicase_DEAD-box_CS"/>
</dbReference>
<reference evidence="13 14" key="1">
    <citation type="journal article" date="2019" name="PLoS Biol.">
        <title>Sex chromosomes control vertical transmission of feminizing Wolbachia symbionts in an isopod.</title>
        <authorList>
            <person name="Becking T."/>
            <person name="Chebbi M.A."/>
            <person name="Giraud I."/>
            <person name="Moumen B."/>
            <person name="Laverre T."/>
            <person name="Caubet Y."/>
            <person name="Peccoud J."/>
            <person name="Gilbert C."/>
            <person name="Cordaux R."/>
        </authorList>
    </citation>
    <scope>NUCLEOTIDE SEQUENCE [LARGE SCALE GENOMIC DNA]</scope>
    <source>
        <strain evidence="13">ANa2</strain>
        <tissue evidence="13">Whole body excluding digestive tract and cuticle</tissue>
    </source>
</reference>
<keyword evidence="14" id="KW-1185">Reference proteome</keyword>
<keyword evidence="3 8" id="KW-0378">Hydrolase</keyword>
<feature type="region of interest" description="Disordered" evidence="9">
    <location>
        <begin position="46"/>
        <end position="71"/>
    </location>
</feature>
<evidence type="ECO:0000256" key="8">
    <source>
        <dbReference type="RuleBase" id="RU000492"/>
    </source>
</evidence>
<dbReference type="PROSITE" id="PS51195">
    <property type="entry name" value="Q_MOTIF"/>
    <property type="match status" value="1"/>
</dbReference>
<dbReference type="PROSITE" id="PS51192">
    <property type="entry name" value="HELICASE_ATP_BIND_1"/>
    <property type="match status" value="1"/>
</dbReference>
<dbReference type="InterPro" id="IPR014014">
    <property type="entry name" value="RNA_helicase_DEAD_Q_motif"/>
</dbReference>
<dbReference type="Gene3D" id="3.40.50.300">
    <property type="entry name" value="P-loop containing nucleotide triphosphate hydrolases"/>
    <property type="match status" value="2"/>
</dbReference>
<accession>A0A5N5SJD4</accession>
<dbReference type="SMART" id="SM00490">
    <property type="entry name" value="HELICc"/>
    <property type="match status" value="1"/>
</dbReference>
<evidence type="ECO:0000256" key="6">
    <source>
        <dbReference type="ARBA" id="ARBA00047984"/>
    </source>
</evidence>
<dbReference type="PROSITE" id="PS51194">
    <property type="entry name" value="HELICASE_CTER"/>
    <property type="match status" value="1"/>
</dbReference>
<dbReference type="EMBL" id="SEYY01024468">
    <property type="protein sequence ID" value="KAB7494096.1"/>
    <property type="molecule type" value="Genomic_DNA"/>
</dbReference>
<keyword evidence="5 8" id="KW-0067">ATP-binding</keyword>
<proteinExistence type="inferred from homology"/>
<comment type="caution">
    <text evidence="13">The sequence shown here is derived from an EMBL/GenBank/DDBJ whole genome shotgun (WGS) entry which is preliminary data.</text>
</comment>
<keyword evidence="4 8" id="KW-0347">Helicase</keyword>
<evidence type="ECO:0000259" key="11">
    <source>
        <dbReference type="PROSITE" id="PS51194"/>
    </source>
</evidence>
<dbReference type="Pfam" id="PF00271">
    <property type="entry name" value="Helicase_C"/>
    <property type="match status" value="1"/>
</dbReference>
<evidence type="ECO:0000259" key="12">
    <source>
        <dbReference type="PROSITE" id="PS51195"/>
    </source>
</evidence>
<name>A0A5N5SJD4_9CRUS</name>
<feature type="domain" description="Helicase C-terminal" evidence="11">
    <location>
        <begin position="412"/>
        <end position="561"/>
    </location>
</feature>
<sequence length="576" mass="65425">MEKMNLKLLYSILEVSPFLSSKFSAKLRSVSSKLLVASYHRDSRGTFEYDEEEESSNRRRPSYREFDNEDEGRQGIIPVTMMRMGITEGRQGIIPVIMMKNGYNRRRPRYNSGYDDGYSNFQRRDNFQMAGQNLSKPDWKQMKLKPIEKDFYTPTATVENRSTEEIENYRKQHNLTLLGKNIPNPILDFSEYEFPEEVMNVFEKDGFKTPTPIQAQGWPIVLSGLDLIGIGQTGSGKTLGYTVPGFVHIRNQPPVEENEGPVGLVLAPTRELAQQIHQVTANMFGNARLRTSCLFGGASKNVQASSLSKRPSLCIATPGRLLDFLEMGVTNLKRCSYLVLDEADRMLDMGFEPQIRKIVDQIRPDRQTLMWSATWPKEVQILASDFLTDFTQLNVGSTELYANPNVIQEVEVCKIFLDKMQEIEKGAKVLVFAQTKIQVDNISRMLYRTGLKSVGIHGDHSQARRDQSLRGFRDGRYSVLVATDVASRGLDVNDITLVVNYDFPTCIEDYVHRIGRTARAGKSGRALSFVTPSDSGNAIKDLIRLLQKGNFEVPSELYNIVQESRGSKSKSRYRKW</sequence>
<evidence type="ECO:0000256" key="3">
    <source>
        <dbReference type="ARBA" id="ARBA00022801"/>
    </source>
</evidence>
<keyword evidence="2 8" id="KW-0547">Nucleotide-binding</keyword>
<gene>
    <name evidence="13" type="primary">DDX5_0</name>
    <name evidence="13" type="ORF">Anas_08840</name>
</gene>
<dbReference type="Proteomes" id="UP000326759">
    <property type="component" value="Unassembled WGS sequence"/>
</dbReference>
<organism evidence="13 14">
    <name type="scientific">Armadillidium nasatum</name>
    <dbReference type="NCBI Taxonomy" id="96803"/>
    <lineage>
        <taxon>Eukaryota</taxon>
        <taxon>Metazoa</taxon>
        <taxon>Ecdysozoa</taxon>
        <taxon>Arthropoda</taxon>
        <taxon>Crustacea</taxon>
        <taxon>Multicrustacea</taxon>
        <taxon>Malacostraca</taxon>
        <taxon>Eumalacostraca</taxon>
        <taxon>Peracarida</taxon>
        <taxon>Isopoda</taxon>
        <taxon>Oniscidea</taxon>
        <taxon>Crinocheta</taxon>
        <taxon>Armadillidiidae</taxon>
        <taxon>Armadillidium</taxon>
    </lineage>
</organism>